<dbReference type="Gene3D" id="1.10.287.130">
    <property type="match status" value="1"/>
</dbReference>
<comment type="caution">
    <text evidence="15">The sequence shown here is derived from an EMBL/GenBank/DDBJ whole genome shotgun (WGS) entry which is preliminary data.</text>
</comment>
<evidence type="ECO:0000256" key="11">
    <source>
        <dbReference type="ARBA" id="ARBA00023012"/>
    </source>
</evidence>
<dbReference type="InterPro" id="IPR050980">
    <property type="entry name" value="2C_sensor_his_kinase"/>
</dbReference>
<dbReference type="GO" id="GO:0005886">
    <property type="term" value="C:plasma membrane"/>
    <property type="evidence" value="ECO:0007669"/>
    <property type="project" value="UniProtKB-SubCell"/>
</dbReference>
<evidence type="ECO:0000256" key="4">
    <source>
        <dbReference type="ARBA" id="ARBA00022475"/>
    </source>
</evidence>
<dbReference type="PROSITE" id="PS50109">
    <property type="entry name" value="HIS_KIN"/>
    <property type="match status" value="1"/>
</dbReference>
<dbReference type="InterPro" id="IPR004358">
    <property type="entry name" value="Sig_transdc_His_kin-like_C"/>
</dbReference>
<organism evidence="15 16">
    <name type="scientific">Photobacterium jeanii</name>
    <dbReference type="NCBI Taxonomy" id="858640"/>
    <lineage>
        <taxon>Bacteria</taxon>
        <taxon>Pseudomonadati</taxon>
        <taxon>Pseudomonadota</taxon>
        <taxon>Gammaproteobacteria</taxon>
        <taxon>Vibrionales</taxon>
        <taxon>Vibrionaceae</taxon>
        <taxon>Photobacterium</taxon>
    </lineage>
</organism>
<evidence type="ECO:0000256" key="6">
    <source>
        <dbReference type="ARBA" id="ARBA00022553"/>
    </source>
</evidence>
<feature type="domain" description="Histidine kinase" evidence="14">
    <location>
        <begin position="281"/>
        <end position="483"/>
    </location>
</feature>
<dbReference type="InterPro" id="IPR003661">
    <property type="entry name" value="HisK_dim/P_dom"/>
</dbReference>
<evidence type="ECO:0000256" key="13">
    <source>
        <dbReference type="SAM" id="Phobius"/>
    </source>
</evidence>
<dbReference type="Pfam" id="PF00512">
    <property type="entry name" value="HisKA"/>
    <property type="match status" value="1"/>
</dbReference>
<evidence type="ECO:0000256" key="5">
    <source>
        <dbReference type="ARBA" id="ARBA00022519"/>
    </source>
</evidence>
<keyword evidence="12 13" id="KW-0472">Membrane</keyword>
<sequence>MSKSIRNSLIFRFSFALLVVITAAELVAGAIWFYASKVDKQDTAKDTMVSLSGSVVETFEYFQSLPVNYRHLILGQLREAGATRFFISINSNPLEIDNLAKITFADWLTDYTHDLLQEELDNVGDIRVSITNRDEIKLFNSGIKLNELPQIWTRYGLALSELDLPIVVIQIEMQPDEWFYIASVLPLSFSALTTQFIDMRQVIFLIIATALLMLCTTRLLQREFRPIKKLAKSATLMGSTLSLMEIKEEGSNETRAAIHAFNKMNRRIQAYMADRDMLFSAISHDLKTPLACLKFRTEMLDDDKTRLKFEKLLNDMDAMLHGALQCIRDTDAHEPLEQINISRLLADIADDYNFDAAINSPRVEIIGEKDVLYLGKPVAIKRCLHNLIDNGVRYGNKVAVTIDTSTSESALVVIIRDFGEGLTQQQIDRVFEPYYRADRKDQSGSGLGLTISRSIARSHGGDLLLRNHAEQGLEVQVILSRET</sequence>
<dbReference type="CDD" id="cd00075">
    <property type="entry name" value="HATPase"/>
    <property type="match status" value="1"/>
</dbReference>
<dbReference type="STRING" id="858640.A3K86_02910"/>
<keyword evidence="6" id="KW-0597">Phosphoprotein</keyword>
<evidence type="ECO:0000256" key="10">
    <source>
        <dbReference type="ARBA" id="ARBA00022989"/>
    </source>
</evidence>
<dbReference type="PANTHER" id="PTHR44936">
    <property type="entry name" value="SENSOR PROTEIN CREC"/>
    <property type="match status" value="1"/>
</dbReference>
<evidence type="ECO:0000256" key="7">
    <source>
        <dbReference type="ARBA" id="ARBA00022679"/>
    </source>
</evidence>
<reference evidence="15 16" key="1">
    <citation type="submission" date="2016-03" db="EMBL/GenBank/DDBJ databases">
        <title>Photobacterium proteolyticum sp. nov. a protease producing bacterium isolated from ocean sediments of Laizhou Bay.</title>
        <authorList>
            <person name="Li Y."/>
        </authorList>
    </citation>
    <scope>NUCLEOTIDE SEQUENCE [LARGE SCALE GENOMIC DNA]</scope>
    <source>
        <strain evidence="15 16">R-40508</strain>
    </source>
</reference>
<dbReference type="CDD" id="cd00082">
    <property type="entry name" value="HisKA"/>
    <property type="match status" value="1"/>
</dbReference>
<dbReference type="EMBL" id="LVHF01000012">
    <property type="protein sequence ID" value="OAN18775.1"/>
    <property type="molecule type" value="Genomic_DNA"/>
</dbReference>
<dbReference type="GO" id="GO:0000155">
    <property type="term" value="F:phosphorelay sensor kinase activity"/>
    <property type="evidence" value="ECO:0007669"/>
    <property type="project" value="InterPro"/>
</dbReference>
<dbReference type="Pfam" id="PF02518">
    <property type="entry name" value="HATPase_c"/>
    <property type="match status" value="1"/>
</dbReference>
<keyword evidence="5" id="KW-0997">Cell inner membrane</keyword>
<dbReference type="InterPro" id="IPR005467">
    <property type="entry name" value="His_kinase_dom"/>
</dbReference>
<keyword evidence="16" id="KW-1185">Reference proteome</keyword>
<dbReference type="SMART" id="SM00387">
    <property type="entry name" value="HATPase_c"/>
    <property type="match status" value="1"/>
</dbReference>
<dbReference type="EC" id="2.7.13.3" evidence="3"/>
<evidence type="ECO:0000256" key="1">
    <source>
        <dbReference type="ARBA" id="ARBA00000085"/>
    </source>
</evidence>
<dbReference type="InterPro" id="IPR036097">
    <property type="entry name" value="HisK_dim/P_sf"/>
</dbReference>
<evidence type="ECO:0000256" key="3">
    <source>
        <dbReference type="ARBA" id="ARBA00012438"/>
    </source>
</evidence>
<dbReference type="InterPro" id="IPR003594">
    <property type="entry name" value="HATPase_dom"/>
</dbReference>
<proteinExistence type="predicted"/>
<dbReference type="Proteomes" id="UP000078503">
    <property type="component" value="Unassembled WGS sequence"/>
</dbReference>
<dbReference type="OrthoDB" id="9804645at2"/>
<dbReference type="PRINTS" id="PR00344">
    <property type="entry name" value="BCTRLSENSOR"/>
</dbReference>
<comment type="catalytic activity">
    <reaction evidence="1">
        <text>ATP + protein L-histidine = ADP + protein N-phospho-L-histidine.</text>
        <dbReference type="EC" id="2.7.13.3"/>
    </reaction>
</comment>
<keyword evidence="8 13" id="KW-0812">Transmembrane</keyword>
<gene>
    <name evidence="15" type="ORF">A3K86_02910</name>
</gene>
<dbReference type="PANTHER" id="PTHR44936:SF5">
    <property type="entry name" value="SENSOR HISTIDINE KINASE ENVZ"/>
    <property type="match status" value="1"/>
</dbReference>
<dbReference type="RefSeq" id="WP_068330156.1">
    <property type="nucleotide sequence ID" value="NZ_LVHF01000012.1"/>
</dbReference>
<dbReference type="SUPFAM" id="SSF55874">
    <property type="entry name" value="ATPase domain of HSP90 chaperone/DNA topoisomerase II/histidine kinase"/>
    <property type="match status" value="1"/>
</dbReference>
<dbReference type="InterPro" id="IPR036890">
    <property type="entry name" value="HATPase_C_sf"/>
</dbReference>
<feature type="transmembrane region" description="Helical" evidence="13">
    <location>
        <begin position="203"/>
        <end position="220"/>
    </location>
</feature>
<keyword evidence="7" id="KW-0808">Transferase</keyword>
<name>A0A178KPC4_9GAMM</name>
<feature type="transmembrane region" description="Helical" evidence="13">
    <location>
        <begin position="12"/>
        <end position="35"/>
    </location>
</feature>
<evidence type="ECO:0000313" key="16">
    <source>
        <dbReference type="Proteomes" id="UP000078503"/>
    </source>
</evidence>
<keyword evidence="4" id="KW-1003">Cell membrane</keyword>
<comment type="subcellular location">
    <subcellularLocation>
        <location evidence="2">Cell inner membrane</location>
        <topology evidence="2">Multi-pass membrane protein</topology>
    </subcellularLocation>
</comment>
<evidence type="ECO:0000256" key="8">
    <source>
        <dbReference type="ARBA" id="ARBA00022692"/>
    </source>
</evidence>
<evidence type="ECO:0000313" key="15">
    <source>
        <dbReference type="EMBL" id="OAN18775.1"/>
    </source>
</evidence>
<keyword evidence="11" id="KW-0902">Two-component regulatory system</keyword>
<keyword evidence="10 13" id="KW-1133">Transmembrane helix</keyword>
<protein>
    <recommendedName>
        <fullName evidence="3">histidine kinase</fullName>
        <ecNumber evidence="3">2.7.13.3</ecNumber>
    </recommendedName>
</protein>
<accession>A0A178KPC4</accession>
<evidence type="ECO:0000256" key="2">
    <source>
        <dbReference type="ARBA" id="ARBA00004429"/>
    </source>
</evidence>
<dbReference type="AlphaFoldDB" id="A0A178KPC4"/>
<dbReference type="SUPFAM" id="SSF47384">
    <property type="entry name" value="Homodimeric domain of signal transducing histidine kinase"/>
    <property type="match status" value="1"/>
</dbReference>
<evidence type="ECO:0000259" key="14">
    <source>
        <dbReference type="PROSITE" id="PS50109"/>
    </source>
</evidence>
<evidence type="ECO:0000256" key="12">
    <source>
        <dbReference type="ARBA" id="ARBA00023136"/>
    </source>
</evidence>
<dbReference type="Gene3D" id="3.30.565.10">
    <property type="entry name" value="Histidine kinase-like ATPase, C-terminal domain"/>
    <property type="match status" value="1"/>
</dbReference>
<evidence type="ECO:0000256" key="9">
    <source>
        <dbReference type="ARBA" id="ARBA00022777"/>
    </source>
</evidence>
<keyword evidence="9 15" id="KW-0418">Kinase</keyword>